<dbReference type="EMBL" id="CP041349">
    <property type="protein sequence ID" value="QHC37350.1"/>
    <property type="molecule type" value="Genomic_DNA"/>
</dbReference>
<keyword evidence="2" id="KW-0614">Plasmid</keyword>
<sequence length="133" mass="15031">MAPTSILPHWLETALEALRKGDIDGWMSIYATDAVHEFPFALEGMPTSLTGRDNIAAYMRRLPSFIRFGSVSDVRVREIGEELIVEAVGHHNRISDGAPCEITYVWFITRRNGKVTLIRDYMNPIQLQRIAAS</sequence>
<dbReference type="RefSeq" id="WP_159264226.1">
    <property type="nucleotide sequence ID" value="NZ_CP041349.1"/>
</dbReference>
<protein>
    <submittedName>
        <fullName evidence="2">Nuclear transport factor 2 family protein</fullName>
    </submittedName>
</protein>
<proteinExistence type="predicted"/>
<dbReference type="InterPro" id="IPR037401">
    <property type="entry name" value="SnoaL-like"/>
</dbReference>
<accession>A0A857FV78</accession>
<evidence type="ECO:0000313" key="2">
    <source>
        <dbReference type="EMBL" id="QHC37350.1"/>
    </source>
</evidence>
<gene>
    <name evidence="2" type="ORF">FMA36_17205</name>
</gene>
<evidence type="ECO:0000313" key="3">
    <source>
        <dbReference type="Proteomes" id="UP000464674"/>
    </source>
</evidence>
<dbReference type="OrthoDB" id="2083380at2"/>
<dbReference type="Gene3D" id="3.10.450.50">
    <property type="match status" value="1"/>
</dbReference>
<dbReference type="Proteomes" id="UP000464674">
    <property type="component" value="Plasmid pA"/>
</dbReference>
<dbReference type="AlphaFoldDB" id="A0A857FV78"/>
<feature type="domain" description="SnoaL-like" evidence="1">
    <location>
        <begin position="13"/>
        <end position="116"/>
    </location>
</feature>
<geneLocation type="plasmid" evidence="3">
    <name>pa</name>
</geneLocation>
<name>A0A857FV78_KOMXY</name>
<dbReference type="SUPFAM" id="SSF54427">
    <property type="entry name" value="NTF2-like"/>
    <property type="match status" value="1"/>
</dbReference>
<evidence type="ECO:0000259" key="1">
    <source>
        <dbReference type="Pfam" id="PF12680"/>
    </source>
</evidence>
<organism evidence="2 3">
    <name type="scientific">Komagataeibacter xylinus</name>
    <name type="common">Gluconacetobacter xylinus</name>
    <dbReference type="NCBI Taxonomy" id="28448"/>
    <lineage>
        <taxon>Bacteria</taxon>
        <taxon>Pseudomonadati</taxon>
        <taxon>Pseudomonadota</taxon>
        <taxon>Alphaproteobacteria</taxon>
        <taxon>Acetobacterales</taxon>
        <taxon>Acetobacteraceae</taxon>
        <taxon>Komagataeibacter</taxon>
    </lineage>
</organism>
<reference evidence="2 3" key="1">
    <citation type="journal article" date="2020" name="Carbohydr. Polym.">
        <title>Characterization and optimization of production of bacterial cellulose from strain CGMCC 17276 based on whole-genome analysis.</title>
        <authorList>
            <person name="Lu T."/>
            <person name="Gao H."/>
            <person name="Liao B."/>
            <person name="Wu J."/>
            <person name="Zhang W."/>
            <person name="Huang J."/>
            <person name="Liu M."/>
            <person name="Huang J."/>
            <person name="Chang Z."/>
            <person name="Jin M."/>
            <person name="Yi Z."/>
            <person name="Jiang D."/>
        </authorList>
    </citation>
    <scope>NUCLEOTIDE SEQUENCE [LARGE SCALE GENOMIC DNA]</scope>
    <source>
        <strain evidence="2 3">CGMCC 17276</strain>
        <plasmid evidence="3">pa</plasmid>
    </source>
</reference>
<dbReference type="Pfam" id="PF12680">
    <property type="entry name" value="SnoaL_2"/>
    <property type="match status" value="1"/>
</dbReference>
<dbReference type="InterPro" id="IPR032710">
    <property type="entry name" value="NTF2-like_dom_sf"/>
</dbReference>